<comment type="caution">
    <text evidence="1">The sequence shown here is derived from an EMBL/GenBank/DDBJ whole genome shotgun (WGS) entry which is preliminary data.</text>
</comment>
<accession>A0ACB7YFI5</accession>
<evidence type="ECO:0000313" key="2">
    <source>
        <dbReference type="Proteomes" id="UP000828048"/>
    </source>
</evidence>
<protein>
    <submittedName>
        <fullName evidence="1">Uncharacterized protein</fullName>
    </submittedName>
</protein>
<proteinExistence type="predicted"/>
<reference evidence="1 2" key="1">
    <citation type="journal article" date="2021" name="Hortic Res">
        <title>High-quality reference genome and annotation aids understanding of berry development for evergreen blueberry (Vaccinium darrowii).</title>
        <authorList>
            <person name="Yu J."/>
            <person name="Hulse-Kemp A.M."/>
            <person name="Babiker E."/>
            <person name="Staton M."/>
        </authorList>
    </citation>
    <scope>NUCLEOTIDE SEQUENCE [LARGE SCALE GENOMIC DNA]</scope>
    <source>
        <strain evidence="2">cv. NJ 8807/NJ 8810</strain>
        <tissue evidence="1">Young leaf</tissue>
    </source>
</reference>
<dbReference type="EMBL" id="CM037158">
    <property type="protein sequence ID" value="KAH7852196.1"/>
    <property type="molecule type" value="Genomic_DNA"/>
</dbReference>
<sequence length="425" mass="48199">MTPLILLSSLLLSIFCYVEAQNSSSNQNNSTSTSQNSFNNFQPSIAIVLVILVVMILLSICLALYTKFCHRIAGVQDHPHQQTLDGLLRPGAISSGIDKIVIESLPFFKFSSLKGLRGGLECAVCLSKFEDVEVLRLLPKCKHAFHINCVDQWLENHSSCPLCRQRISVEDLAYTNSMRFLSSQSEVRQDSNVELFVQRESKRHGSSRFSIGNSFRVFEKGASVKEDEIPIREEYEGVEENDKSLHKLNHRIIMSGAVLKSRWSNLSSSDLMFLNSEMLGDMSSNRFPPLDSNTKEKSTTRATAEGGISKIKEEMERKRDFENKVGKLNQNDSFPLSIGANTSNPKRNLHPNEKRSMSEIGVHSRFKEFNMRSDSVEESSDPENAAKEERLKRLWMPIARKTVQWYANRDKKSQQSNHTRQSSNV</sequence>
<dbReference type="Proteomes" id="UP000828048">
    <property type="component" value="Chromosome 8"/>
</dbReference>
<evidence type="ECO:0000313" key="1">
    <source>
        <dbReference type="EMBL" id="KAH7852196.1"/>
    </source>
</evidence>
<gene>
    <name evidence="1" type="ORF">Vadar_021698</name>
</gene>
<keyword evidence="2" id="KW-1185">Reference proteome</keyword>
<name>A0ACB7YFI5_9ERIC</name>
<organism evidence="1 2">
    <name type="scientific">Vaccinium darrowii</name>
    <dbReference type="NCBI Taxonomy" id="229202"/>
    <lineage>
        <taxon>Eukaryota</taxon>
        <taxon>Viridiplantae</taxon>
        <taxon>Streptophyta</taxon>
        <taxon>Embryophyta</taxon>
        <taxon>Tracheophyta</taxon>
        <taxon>Spermatophyta</taxon>
        <taxon>Magnoliopsida</taxon>
        <taxon>eudicotyledons</taxon>
        <taxon>Gunneridae</taxon>
        <taxon>Pentapetalae</taxon>
        <taxon>asterids</taxon>
        <taxon>Ericales</taxon>
        <taxon>Ericaceae</taxon>
        <taxon>Vaccinioideae</taxon>
        <taxon>Vaccinieae</taxon>
        <taxon>Vaccinium</taxon>
    </lineage>
</organism>